<dbReference type="Pfam" id="PF01261">
    <property type="entry name" value="AP_endonuc_2"/>
    <property type="match status" value="1"/>
</dbReference>
<feature type="domain" description="Xylose isomerase-like TIM barrel" evidence="1">
    <location>
        <begin position="19"/>
        <end position="235"/>
    </location>
</feature>
<accession>A0ABU5CEJ8</accession>
<dbReference type="InterPro" id="IPR050312">
    <property type="entry name" value="IolE/XylAMocC-like"/>
</dbReference>
<gene>
    <name evidence="2" type="ORF">P5G51_004370</name>
</gene>
<dbReference type="Gene3D" id="3.20.20.150">
    <property type="entry name" value="Divalent-metal-dependent TIM barrel enzymes"/>
    <property type="match status" value="1"/>
</dbReference>
<dbReference type="GO" id="GO:0016853">
    <property type="term" value="F:isomerase activity"/>
    <property type="evidence" value="ECO:0007669"/>
    <property type="project" value="UniProtKB-KW"/>
</dbReference>
<dbReference type="InterPro" id="IPR036237">
    <property type="entry name" value="Xyl_isomerase-like_sf"/>
</dbReference>
<dbReference type="InterPro" id="IPR013022">
    <property type="entry name" value="Xyl_isomerase-like_TIM-brl"/>
</dbReference>
<evidence type="ECO:0000313" key="2">
    <source>
        <dbReference type="EMBL" id="MDY0404739.1"/>
    </source>
</evidence>
<reference evidence="2 3" key="1">
    <citation type="submission" date="2023-10" db="EMBL/GenBank/DDBJ databases">
        <title>179-bfca-hs.</title>
        <authorList>
            <person name="Miliotis G."/>
            <person name="Sengupta P."/>
            <person name="Hameed A."/>
            <person name="Chuvochina M."/>
            <person name="Mcdonagh F."/>
            <person name="Simpson A.C."/>
            <person name="Singh N.K."/>
            <person name="Rekha P.D."/>
            <person name="Raman K."/>
            <person name="Hugenholtz P."/>
            <person name="Venkateswaran K."/>
        </authorList>
    </citation>
    <scope>NUCLEOTIDE SEQUENCE [LARGE SCALE GENOMIC DNA]</scope>
    <source>
        <strain evidence="2 3">179-BFC-A-HS</strain>
    </source>
</reference>
<keyword evidence="2" id="KW-0413">Isomerase</keyword>
<evidence type="ECO:0000259" key="1">
    <source>
        <dbReference type="Pfam" id="PF01261"/>
    </source>
</evidence>
<keyword evidence="3" id="KW-1185">Reference proteome</keyword>
<dbReference type="RefSeq" id="WP_306065154.1">
    <property type="nucleotide sequence ID" value="NZ_JAROCA020000001.1"/>
</dbReference>
<organism evidence="2 3">
    <name type="scientific">Tigheibacillus jepli</name>
    <dbReference type="NCBI Taxonomy" id="3035914"/>
    <lineage>
        <taxon>Bacteria</taxon>
        <taxon>Bacillati</taxon>
        <taxon>Bacillota</taxon>
        <taxon>Bacilli</taxon>
        <taxon>Bacillales</taxon>
        <taxon>Bacillaceae</taxon>
        <taxon>Tigheibacillus</taxon>
    </lineage>
</organism>
<dbReference type="EMBL" id="JAROCA020000001">
    <property type="protein sequence ID" value="MDY0404739.1"/>
    <property type="molecule type" value="Genomic_DNA"/>
</dbReference>
<dbReference type="PANTHER" id="PTHR12110">
    <property type="entry name" value="HYDROXYPYRUVATE ISOMERASE"/>
    <property type="match status" value="1"/>
</dbReference>
<proteinExistence type="predicted"/>
<name>A0ABU5CEJ8_9BACI</name>
<dbReference type="Proteomes" id="UP001228376">
    <property type="component" value="Unassembled WGS sequence"/>
</dbReference>
<evidence type="ECO:0000313" key="3">
    <source>
        <dbReference type="Proteomes" id="UP001228376"/>
    </source>
</evidence>
<comment type="caution">
    <text evidence="2">The sequence shown here is derived from an EMBL/GenBank/DDBJ whole genome shotgun (WGS) entry which is preliminary data.</text>
</comment>
<protein>
    <submittedName>
        <fullName evidence="2">Sugar phosphate isomerase/epimerase</fullName>
    </submittedName>
</protein>
<sequence>MEKWLSLWSIGQYAELAAFEKIKAAGFVGVEIWAEHLRADEYLAFAKQCDLKIGLHLPFHDLNLATPDEKVKERMLEVNQNWLEKLAKYDGKHAVIHGGYAWSSEEREDALKKVKERLKTLNEVACLNHVELLLENLIPDKLNYGHIVASTLKEWSDLVQELDMKACLDTGHLAVMGDSLAETIRHFGNRLASIHYSTNDCVSDLHFIPDNDEHAMFQALSDIGYQGPIVYELNPYQYSLDDILRNEHVQALLRL</sequence>
<dbReference type="SUPFAM" id="SSF51658">
    <property type="entry name" value="Xylose isomerase-like"/>
    <property type="match status" value="1"/>
</dbReference>